<dbReference type="Proteomes" id="UP000557307">
    <property type="component" value="Unassembled WGS sequence"/>
</dbReference>
<evidence type="ECO:0000313" key="2">
    <source>
        <dbReference type="Proteomes" id="UP000557307"/>
    </source>
</evidence>
<dbReference type="RefSeq" id="WP_184179066.1">
    <property type="nucleotide sequence ID" value="NZ_JACHGF010000014.1"/>
</dbReference>
<protein>
    <submittedName>
        <fullName evidence="1">Uncharacterized protein</fullName>
    </submittedName>
</protein>
<dbReference type="AlphaFoldDB" id="A0A840U0V3"/>
<keyword evidence="2" id="KW-1185">Reference proteome</keyword>
<organism evidence="1 2">
    <name type="scientific">Rhabdobacter roseus</name>
    <dbReference type="NCBI Taxonomy" id="1655419"/>
    <lineage>
        <taxon>Bacteria</taxon>
        <taxon>Pseudomonadati</taxon>
        <taxon>Bacteroidota</taxon>
        <taxon>Cytophagia</taxon>
        <taxon>Cytophagales</taxon>
        <taxon>Cytophagaceae</taxon>
        <taxon>Rhabdobacter</taxon>
    </lineage>
</organism>
<reference evidence="1 2" key="1">
    <citation type="submission" date="2020-08" db="EMBL/GenBank/DDBJ databases">
        <title>Genomic Encyclopedia of Type Strains, Phase IV (KMG-IV): sequencing the most valuable type-strain genomes for metagenomic binning, comparative biology and taxonomic classification.</title>
        <authorList>
            <person name="Goeker M."/>
        </authorList>
    </citation>
    <scope>NUCLEOTIDE SEQUENCE [LARGE SCALE GENOMIC DNA]</scope>
    <source>
        <strain evidence="1 2">DSM 105074</strain>
    </source>
</reference>
<sequence>MMWEEKIEKLKKEFSAQEFHIPFTNWLGIMKGIESKFIVKQSSTYFLTNWKENIKSRYFVHGIASSTFQNIFIALDESQTYWFVAVMGNVPTSKQYVYSCSPRALLSLASMTSNDFFIVDKRLSWFTYFHRTDDKVIVYKSGETETPFDTAVLS</sequence>
<comment type="caution">
    <text evidence="1">The sequence shown here is derived from an EMBL/GenBank/DDBJ whole genome shotgun (WGS) entry which is preliminary data.</text>
</comment>
<dbReference type="EMBL" id="JACHGF010000014">
    <property type="protein sequence ID" value="MBB5287203.1"/>
    <property type="molecule type" value="Genomic_DNA"/>
</dbReference>
<gene>
    <name evidence="1" type="ORF">HNQ92_005365</name>
</gene>
<evidence type="ECO:0000313" key="1">
    <source>
        <dbReference type="EMBL" id="MBB5287203.1"/>
    </source>
</evidence>
<proteinExistence type="predicted"/>
<name>A0A840U0V3_9BACT</name>
<accession>A0A840U0V3</accession>